<organism evidence="2 3">
    <name type="scientific">Caenorhabditis japonica</name>
    <dbReference type="NCBI Taxonomy" id="281687"/>
    <lineage>
        <taxon>Eukaryota</taxon>
        <taxon>Metazoa</taxon>
        <taxon>Ecdysozoa</taxon>
        <taxon>Nematoda</taxon>
        <taxon>Chromadorea</taxon>
        <taxon>Rhabditida</taxon>
        <taxon>Rhabditina</taxon>
        <taxon>Rhabditomorpha</taxon>
        <taxon>Rhabditoidea</taxon>
        <taxon>Rhabditidae</taxon>
        <taxon>Peloderinae</taxon>
        <taxon>Caenorhabditis</taxon>
    </lineage>
</organism>
<keyword evidence="3" id="KW-1185">Reference proteome</keyword>
<evidence type="ECO:0000313" key="3">
    <source>
        <dbReference type="Proteomes" id="UP000005237"/>
    </source>
</evidence>
<keyword evidence="1" id="KW-0472">Membrane</keyword>
<evidence type="ECO:0000256" key="1">
    <source>
        <dbReference type="SAM" id="Phobius"/>
    </source>
</evidence>
<protein>
    <submittedName>
        <fullName evidence="2">Uncharacterized protein</fullName>
    </submittedName>
</protein>
<sequence length="83" mass="9566">MHDISTTTPDASANLPELVNLFQIIPLVVYTIGIFLVLRLFSYSTGRYRGYYDVDLELRREVKRKFAEFEATIGETTSETKED</sequence>
<dbReference type="AlphaFoldDB" id="A0A8R1I9Y5"/>
<keyword evidence="1" id="KW-0812">Transmembrane</keyword>
<reference evidence="3" key="1">
    <citation type="submission" date="2010-08" db="EMBL/GenBank/DDBJ databases">
        <authorList>
            <consortium name="Caenorhabditis japonica Sequencing Consortium"/>
            <person name="Wilson R.K."/>
        </authorList>
    </citation>
    <scope>NUCLEOTIDE SEQUENCE [LARGE SCALE GENOMIC DNA]</scope>
    <source>
        <strain evidence="3">DF5081</strain>
    </source>
</reference>
<evidence type="ECO:0000313" key="2">
    <source>
        <dbReference type="EnsemblMetazoa" id="CJA19098.1"/>
    </source>
</evidence>
<proteinExistence type="predicted"/>
<name>A0A8R1I9Y5_CAEJA</name>
<feature type="transmembrane region" description="Helical" evidence="1">
    <location>
        <begin position="20"/>
        <end position="41"/>
    </location>
</feature>
<dbReference type="EnsemblMetazoa" id="CJA19098.1">
    <property type="protein sequence ID" value="CJA19098.1"/>
    <property type="gene ID" value="WBGene00138301"/>
</dbReference>
<accession>A0A8R1I9Y5</accession>
<keyword evidence="1" id="KW-1133">Transmembrane helix</keyword>
<dbReference type="Proteomes" id="UP000005237">
    <property type="component" value="Unassembled WGS sequence"/>
</dbReference>
<reference evidence="2" key="2">
    <citation type="submission" date="2022-06" db="UniProtKB">
        <authorList>
            <consortium name="EnsemblMetazoa"/>
        </authorList>
    </citation>
    <scope>IDENTIFICATION</scope>
    <source>
        <strain evidence="2">DF5081</strain>
    </source>
</reference>